<organism evidence="1">
    <name type="scientific">marine sediment metagenome</name>
    <dbReference type="NCBI Taxonomy" id="412755"/>
    <lineage>
        <taxon>unclassified sequences</taxon>
        <taxon>metagenomes</taxon>
        <taxon>ecological metagenomes</taxon>
    </lineage>
</organism>
<sequence>MTVQRAYLSLRLSIHYKFAHKRICDEMPLCNNKAKKWFLWKKTPCDYDSKISCWGYVGYFDTEAEMLQEGLK</sequence>
<accession>X0YV63</accession>
<protein>
    <submittedName>
        <fullName evidence="1">Uncharacterized protein</fullName>
    </submittedName>
</protein>
<comment type="caution">
    <text evidence="1">The sequence shown here is derived from an EMBL/GenBank/DDBJ whole genome shotgun (WGS) entry which is preliminary data.</text>
</comment>
<proteinExistence type="predicted"/>
<name>X0YV63_9ZZZZ</name>
<dbReference type="AlphaFoldDB" id="X0YV63"/>
<evidence type="ECO:0000313" key="1">
    <source>
        <dbReference type="EMBL" id="GAG60140.1"/>
    </source>
</evidence>
<dbReference type="EMBL" id="BART01003698">
    <property type="protein sequence ID" value="GAG60140.1"/>
    <property type="molecule type" value="Genomic_DNA"/>
</dbReference>
<reference evidence="1" key="1">
    <citation type="journal article" date="2014" name="Front. Microbiol.">
        <title>High frequency of phylogenetically diverse reductive dehalogenase-homologous genes in deep subseafloor sedimentary metagenomes.</title>
        <authorList>
            <person name="Kawai M."/>
            <person name="Futagami T."/>
            <person name="Toyoda A."/>
            <person name="Takaki Y."/>
            <person name="Nishi S."/>
            <person name="Hori S."/>
            <person name="Arai W."/>
            <person name="Tsubouchi T."/>
            <person name="Morono Y."/>
            <person name="Uchiyama I."/>
            <person name="Ito T."/>
            <person name="Fujiyama A."/>
            <person name="Inagaki F."/>
            <person name="Takami H."/>
        </authorList>
    </citation>
    <scope>NUCLEOTIDE SEQUENCE</scope>
    <source>
        <strain evidence="1">Expedition CK06-06</strain>
    </source>
</reference>
<gene>
    <name evidence="1" type="ORF">S01H4_09937</name>
</gene>